<name>A0A7S2ARW0_9DINO</name>
<keyword evidence="1" id="KW-0812">Transmembrane</keyword>
<sequence length="155" mass="16958">MDVPLQLVKGLVIAVAVCFVHYFGMTAATYHYSTADERISWYHWSNDEVRIGEFWITVVVTIFQLLLDLVLEVHERRHERNKAKETGEMVGAMQPQAQWPASGTLLGSMAALAATAKGPEGKAGEQAYVLVPASTNFKDKQPPAPRSAVTAIMGG</sequence>
<dbReference type="EMBL" id="HBGQ01012711">
    <property type="protein sequence ID" value="CAD9375848.1"/>
    <property type="molecule type" value="Transcribed_RNA"/>
</dbReference>
<feature type="transmembrane region" description="Helical" evidence="1">
    <location>
        <begin position="52"/>
        <end position="71"/>
    </location>
</feature>
<keyword evidence="1" id="KW-0472">Membrane</keyword>
<protein>
    <submittedName>
        <fullName evidence="2">Uncharacterized protein</fullName>
    </submittedName>
</protein>
<accession>A0A7S2ARW0</accession>
<dbReference type="AlphaFoldDB" id="A0A7S2ARW0"/>
<gene>
    <name evidence="2" type="ORF">AAND1436_LOCUS6221</name>
</gene>
<reference evidence="2" key="1">
    <citation type="submission" date="2021-01" db="EMBL/GenBank/DDBJ databases">
        <authorList>
            <person name="Corre E."/>
            <person name="Pelletier E."/>
            <person name="Niang G."/>
            <person name="Scheremetjew M."/>
            <person name="Finn R."/>
            <person name="Kale V."/>
            <person name="Holt S."/>
            <person name="Cochrane G."/>
            <person name="Meng A."/>
            <person name="Brown T."/>
            <person name="Cohen L."/>
        </authorList>
    </citation>
    <scope>NUCLEOTIDE SEQUENCE</scope>
    <source>
        <strain evidence="2">CCMP2222</strain>
    </source>
</reference>
<evidence type="ECO:0000256" key="1">
    <source>
        <dbReference type="SAM" id="Phobius"/>
    </source>
</evidence>
<proteinExistence type="predicted"/>
<organism evidence="2">
    <name type="scientific">Alexandrium andersonii</name>
    <dbReference type="NCBI Taxonomy" id="327968"/>
    <lineage>
        <taxon>Eukaryota</taxon>
        <taxon>Sar</taxon>
        <taxon>Alveolata</taxon>
        <taxon>Dinophyceae</taxon>
        <taxon>Gonyaulacales</taxon>
        <taxon>Pyrocystaceae</taxon>
        <taxon>Alexandrium</taxon>
    </lineage>
</organism>
<evidence type="ECO:0000313" key="2">
    <source>
        <dbReference type="EMBL" id="CAD9375848.1"/>
    </source>
</evidence>
<keyword evidence="1" id="KW-1133">Transmembrane helix</keyword>
<feature type="transmembrane region" description="Helical" evidence="1">
    <location>
        <begin position="12"/>
        <end position="32"/>
    </location>
</feature>